<dbReference type="InterPro" id="IPR006887">
    <property type="entry name" value="P4R3-like_central_dom"/>
</dbReference>
<feature type="domain" description="Serine/threonine-protein phosphatase 4 regulatory subunit 3-like central" evidence="4">
    <location>
        <begin position="144"/>
        <end position="644"/>
    </location>
</feature>
<dbReference type="EMBL" id="CAGKOT010000001">
    <property type="protein sequence ID" value="CAB5293659.1"/>
    <property type="molecule type" value="Genomic_DNA"/>
</dbReference>
<evidence type="ECO:0000259" key="5">
    <source>
        <dbReference type="Pfam" id="PF22972"/>
    </source>
</evidence>
<feature type="region of interest" description="Disordered" evidence="3">
    <location>
        <begin position="1026"/>
        <end position="1069"/>
    </location>
</feature>
<feature type="region of interest" description="Disordered" evidence="3">
    <location>
        <begin position="685"/>
        <end position="786"/>
    </location>
</feature>
<dbReference type="AlphaFoldDB" id="A0A2I1FAG7"/>
<evidence type="ECO:0000313" key="6">
    <source>
        <dbReference type="EMBL" id="CAB5293659.1"/>
    </source>
</evidence>
<reference evidence="8 9" key="3">
    <citation type="submission" date="2017-10" db="EMBL/GenBank/DDBJ databases">
        <title>Extensive intraspecific genome diversity in a model arbuscular mycorrhizal fungus.</title>
        <authorList>
            <person name="Chen E.C.H."/>
            <person name="Morin E."/>
            <person name="Baudet D."/>
            <person name="Noel J."/>
            <person name="Ndikumana S."/>
            <person name="Charron P."/>
            <person name="St-Onge C."/>
            <person name="Giorgi J."/>
            <person name="Grigoriev I.V."/>
            <person name="Roux C."/>
            <person name="Martin F.M."/>
            <person name="Corradi N."/>
        </authorList>
    </citation>
    <scope>NUCLEOTIDE SEQUENCE [LARGE SCALE GENOMIC DNA]</scope>
    <source>
        <strain evidence="8 9">A1</strain>
    </source>
</reference>
<comment type="subcellular location">
    <subcellularLocation>
        <location evidence="1">Nucleus</location>
    </subcellularLocation>
</comment>
<feature type="compositionally biased region" description="Polar residues" evidence="3">
    <location>
        <begin position="697"/>
        <end position="706"/>
    </location>
</feature>
<protein>
    <submittedName>
        <fullName evidence="8">DUF625-domain-containing protein</fullName>
    </submittedName>
</protein>
<dbReference type="Proteomes" id="UP000232722">
    <property type="component" value="Unassembled WGS sequence"/>
</dbReference>
<name>A0A2I1FAG7_9GLOM</name>
<feature type="compositionally biased region" description="Acidic residues" evidence="3">
    <location>
        <begin position="685"/>
        <end position="696"/>
    </location>
</feature>
<evidence type="ECO:0000259" key="4">
    <source>
        <dbReference type="Pfam" id="PF04802"/>
    </source>
</evidence>
<dbReference type="PANTHER" id="PTHR23318">
    <property type="entry name" value="ATP SYNTHASE GAMMA-RELATED"/>
    <property type="match status" value="1"/>
</dbReference>
<dbReference type="InterPro" id="IPR055236">
    <property type="entry name" value="EVH1_PP4R3"/>
</dbReference>
<dbReference type="InterPro" id="IPR011993">
    <property type="entry name" value="PH-like_dom_sf"/>
</dbReference>
<dbReference type="VEuPathDB" id="FungiDB:RhiirFUN_015252"/>
<reference evidence="8 9" key="4">
    <citation type="submission" date="2017-10" db="EMBL/GenBank/DDBJ databases">
        <title>Genome analyses suggest a sexual origin of heterokaryosis in a supposedly ancient asexual fungus.</title>
        <authorList>
            <person name="Corradi N."/>
            <person name="Sedzielewska K."/>
            <person name="Noel J."/>
            <person name="Charron P."/>
            <person name="Farinelli L."/>
            <person name="Marton T."/>
            <person name="Kruger M."/>
            <person name="Pelin A."/>
            <person name="Brachmann A."/>
            <person name="Corradi N."/>
        </authorList>
    </citation>
    <scope>NUCLEOTIDE SEQUENCE [LARGE SCALE GENOMIC DNA]</scope>
    <source>
        <strain evidence="8 9">A1</strain>
    </source>
</reference>
<dbReference type="GO" id="GO:0030289">
    <property type="term" value="C:protein phosphatase 4 complex"/>
    <property type="evidence" value="ECO:0007669"/>
    <property type="project" value="TreeGrafter"/>
</dbReference>
<accession>A0A2I1FAG7</accession>
<dbReference type="EMBL" id="LLXJ01002082">
    <property type="protein sequence ID" value="PKB99761.1"/>
    <property type="molecule type" value="Genomic_DNA"/>
</dbReference>
<keyword evidence="2" id="KW-0539">Nucleus</keyword>
<dbReference type="Gene3D" id="2.30.29.30">
    <property type="entry name" value="Pleckstrin-homology domain (PH domain)/Phosphotyrosine-binding domain (PTB)"/>
    <property type="match status" value="1"/>
</dbReference>
<evidence type="ECO:0000256" key="2">
    <source>
        <dbReference type="ARBA" id="ARBA00023242"/>
    </source>
</evidence>
<dbReference type="GO" id="GO:0072542">
    <property type="term" value="F:protein phosphatase activator activity"/>
    <property type="evidence" value="ECO:0007669"/>
    <property type="project" value="TreeGrafter"/>
</dbReference>
<sequence length="1069" mass="121605">METAFKSRRVKVYQLNKDSEWVDKGTGICSCLRNRAKDDALIIVRSEEDSSSILLESRVLRDIDYQKQQDTLIVWTEPNGSDLALSFQEAEGCTEICTFVNDIQSHMTSEKAKGKRRASSPLPEREPRGMAVVLPEPTLANLPEIERVVKKATRSIYEREKLASHVSQEYIARLLPLLKTCEDLEQVQDLYRLCNIMKGFIMLQDNDIIRYVLRDDVILDVVGCLEYDPDFPKHKANHREFLTKNSKFKEIVKISNKTIKAKIHETFRLQYLKDAVFARMMDDPTNSVLASLIFINHVEICKHFTQDEKFLDELFQILEREEESSERKRDVVLFTSQLCIIAKNIHLPHRRDLHKALVRNGALRVFDFSLSNNHATIKAAGGDILANILETDASLVRTYNVVQAEHKQKTLAETIINRLLKDRDCFTKGQYAEAIRMLLDLSADQTEVGTTTTEDPQAKKDNEEFITFFYEHLIKKLVKPIMEFPEIADDEEIPWLSYDKATLAFHICELLSFLIKQHTYRSKYFLLSSKISLKVVELLRCREGTVKLAALRFIRACIGTKDYEIIYRHFISKEKDIYGHIVRALLATKGRDNLVNSACLEFFEFIRKENIKFLVNHIWEKYRDKLSTIKYVNCFNQFKLRYEQNSEIIQPSIQQAVSALSQTTSRRSGNYGWETDYMDIDEENYFNTSDDEDDNVAESTSTQATESPLGLNEESLSASSSTSTSESLLDNDFLTSTKETSSSEDSSSFNEDFQFTLDTSSSQNNASSSNVEFSQNNSSFSDTASNSSEEFSQANTTSFGVKFLQNNVLFSQYGQLQNNSPSTVDFLPNLNFTLNASSTLIPSYSSHEAVPNFLSFGHLGYETFSSSINSGGFRMSYDERRKQKKVVSSSNRTTVSMSKSISANVFSYNVAFLSSLSGETSQIAVPVNLANSYKLVAPVSASIGMESSNVTTEKEEIDANLVVINQVCDRCFLKDNGKNKENFAPRITSPQTINYGLADSMRIEQIFPRSNNAIIPVISSTKVNKDKKKDKVIRPRKTDSRALRTAIKKLKSEENDDDNGEENDKTKKE</sequence>
<dbReference type="Pfam" id="PF22972">
    <property type="entry name" value="EVH1_PP4R3"/>
    <property type="match status" value="1"/>
</dbReference>
<dbReference type="VEuPathDB" id="FungiDB:RhiirA1_429224"/>
<dbReference type="PANTHER" id="PTHR23318:SF0">
    <property type="entry name" value="SERINE_THREONINE-PROTEIN PHOSPHATASE 4 REGULATORY SUBUNIT 3"/>
    <property type="match status" value="1"/>
</dbReference>
<feature type="compositionally biased region" description="Basic and acidic residues" evidence="3">
    <location>
        <begin position="1026"/>
        <end position="1042"/>
    </location>
</feature>
<dbReference type="Pfam" id="PF04802">
    <property type="entry name" value="PP4R3"/>
    <property type="match status" value="1"/>
</dbReference>
<reference evidence="7 10" key="2">
    <citation type="submission" date="2017-09" db="EMBL/GenBank/DDBJ databases">
        <title>Extensive intraspecific genome diversity in a model arbuscular mycorrhizal fungus.</title>
        <authorList>
            <person name="Chen E.C."/>
            <person name="Morin E."/>
            <person name="Beaudet D."/>
            <person name="Noel J."/>
            <person name="Ndikumana S."/>
            <person name="Charron P."/>
            <person name="St-Onge C."/>
            <person name="Giorgi J."/>
            <person name="Grigoriev I.V."/>
            <person name="Roux C."/>
            <person name="Martin F.M."/>
            <person name="Corradi N."/>
        </authorList>
    </citation>
    <scope>NUCLEOTIDE SEQUENCE [LARGE SCALE GENOMIC DNA]</scope>
    <source>
        <strain evidence="7 10">A5</strain>
    </source>
</reference>
<evidence type="ECO:0000256" key="1">
    <source>
        <dbReference type="ARBA" id="ARBA00004123"/>
    </source>
</evidence>
<evidence type="ECO:0000313" key="7">
    <source>
        <dbReference type="EMBL" id="PKB99761.1"/>
    </source>
</evidence>
<evidence type="ECO:0000313" key="9">
    <source>
        <dbReference type="Proteomes" id="UP000232688"/>
    </source>
</evidence>
<feature type="region of interest" description="Disordered" evidence="3">
    <location>
        <begin position="108"/>
        <end position="127"/>
    </location>
</feature>
<dbReference type="GO" id="GO:0006974">
    <property type="term" value="P:DNA damage response"/>
    <property type="evidence" value="ECO:0007669"/>
    <property type="project" value="TreeGrafter"/>
</dbReference>
<dbReference type="InterPro" id="IPR051137">
    <property type="entry name" value="PP4R3-like"/>
</dbReference>
<feature type="domain" description="PP4R3 EVH1-like" evidence="5">
    <location>
        <begin position="8"/>
        <end position="109"/>
    </location>
</feature>
<evidence type="ECO:0000256" key="3">
    <source>
        <dbReference type="SAM" id="MobiDB-lite"/>
    </source>
</evidence>
<evidence type="ECO:0000313" key="8">
    <source>
        <dbReference type="EMBL" id="PKC56261.1"/>
    </source>
</evidence>
<dbReference type="InterPro" id="IPR016024">
    <property type="entry name" value="ARM-type_fold"/>
</dbReference>
<organism evidence="8 9">
    <name type="scientific">Rhizophagus irregularis</name>
    <dbReference type="NCBI Taxonomy" id="588596"/>
    <lineage>
        <taxon>Eukaryota</taxon>
        <taxon>Fungi</taxon>
        <taxon>Fungi incertae sedis</taxon>
        <taxon>Mucoromycota</taxon>
        <taxon>Glomeromycotina</taxon>
        <taxon>Glomeromycetes</taxon>
        <taxon>Glomerales</taxon>
        <taxon>Glomeraceae</taxon>
        <taxon>Rhizophagus</taxon>
    </lineage>
</organism>
<dbReference type="OrthoDB" id="27483at2759"/>
<dbReference type="GO" id="GO:0005654">
    <property type="term" value="C:nucleoplasm"/>
    <property type="evidence" value="ECO:0007669"/>
    <property type="project" value="TreeGrafter"/>
</dbReference>
<dbReference type="EMBL" id="LLXH01002209">
    <property type="protein sequence ID" value="PKC56261.1"/>
    <property type="molecule type" value="Genomic_DNA"/>
</dbReference>
<evidence type="ECO:0000313" key="10">
    <source>
        <dbReference type="Proteomes" id="UP000232722"/>
    </source>
</evidence>
<feature type="compositionally biased region" description="Low complexity" evidence="3">
    <location>
        <begin position="760"/>
        <end position="786"/>
    </location>
</feature>
<feature type="compositionally biased region" description="Polar residues" evidence="3">
    <location>
        <begin position="749"/>
        <end position="759"/>
    </location>
</feature>
<proteinExistence type="predicted"/>
<feature type="compositionally biased region" description="Low complexity" evidence="3">
    <location>
        <begin position="713"/>
        <end position="728"/>
    </location>
</feature>
<gene>
    <name evidence="6" type="ORF">CHRIB12_LOCUS284</name>
    <name evidence="8" type="ORF">RhiirA1_429224</name>
    <name evidence="7" type="ORF">RhiirA5_366160</name>
</gene>
<dbReference type="Proteomes" id="UP000684084">
    <property type="component" value="Unassembled WGS sequence"/>
</dbReference>
<dbReference type="VEuPathDB" id="FungiDB:FUN_018797"/>
<comment type="caution">
    <text evidence="8">The sequence shown here is derived from an EMBL/GenBank/DDBJ whole genome shotgun (WGS) entry which is preliminary data.</text>
</comment>
<dbReference type="Proteomes" id="UP000232688">
    <property type="component" value="Unassembled WGS sequence"/>
</dbReference>
<dbReference type="SUPFAM" id="SSF48371">
    <property type="entry name" value="ARM repeat"/>
    <property type="match status" value="1"/>
</dbReference>
<reference evidence="6" key="5">
    <citation type="submission" date="2020-05" db="EMBL/GenBank/DDBJ databases">
        <authorList>
            <person name="Rincon C."/>
            <person name="Sanders R I."/>
            <person name="Robbins C."/>
            <person name="Chaturvedi A."/>
        </authorList>
    </citation>
    <scope>NUCLEOTIDE SEQUENCE</scope>
    <source>
        <strain evidence="6">CHB12</strain>
    </source>
</reference>
<reference evidence="7 10" key="1">
    <citation type="submission" date="2016-04" db="EMBL/GenBank/DDBJ databases">
        <title>Genome analyses suggest a sexual origin of heterokaryosis in a supposedly ancient asexual fungus.</title>
        <authorList>
            <person name="Ropars J."/>
            <person name="Sedzielewska K."/>
            <person name="Noel J."/>
            <person name="Charron P."/>
            <person name="Farinelli L."/>
            <person name="Marton T."/>
            <person name="Kruger M."/>
            <person name="Pelin A."/>
            <person name="Brachmann A."/>
            <person name="Corradi N."/>
        </authorList>
    </citation>
    <scope>NUCLEOTIDE SEQUENCE [LARGE SCALE GENOMIC DNA]</scope>
    <source>
        <strain evidence="7 10">A5</strain>
    </source>
</reference>
<dbReference type="SUPFAM" id="SSF50729">
    <property type="entry name" value="PH domain-like"/>
    <property type="match status" value="1"/>
</dbReference>
<feature type="compositionally biased region" description="Low complexity" evidence="3">
    <location>
        <begin position="735"/>
        <end position="748"/>
    </location>
</feature>